<evidence type="ECO:0000256" key="3">
    <source>
        <dbReference type="ARBA" id="ARBA00012438"/>
    </source>
</evidence>
<sequence>MTQSLRTAFALNKRLLITALCLYVASILVTAFLIYRAAPKQVVKQLEAKLAKHELTFDKIYNDTALLSLLTKDTLTPNISQLQKLPFGLFVNVLNDVGHPILTYWNSNQYYLPNQNLPQRDGSYFITNQNGNFEVVKKTVRFNGQTILSYAVIPIRWHYFIENKYLHTNFDGFSDLDAQYDIRNDAGAYAVHNSSGQAIFKISPKQSDYFITYDLATILLRTLAVLLFVIALNSVSLQLVKDKGFAKGFTALVFTVIVLRLLTYILPFPFQYAKLGLFDPSVYASNKLHPSLGHLLINSMLAFWLIGFYKFNNPDERKKTQVPKWTIFVNLILLLAVTLLTANIITSIVADSKISFDVTNFFSLDIYSVISFIILGFLALAFYHLSHILLRPVLRSQLPLWQQLLVVLVAGFLYLSFTVGSNKTAMHLAILAWLLFYMVLVYWRSSDIHLPLLKSSFFIFWMMWLAASCTVLVSSQNKIVEWEQRKKMAERLSYQSDPNGENLLAIAMANFDNKSLATNFHRFQSEYANKFLKDSLLGQNFSGYLNKFDTRIYTFDSLYHPLYNDDSTTYAILKTIEVTKGKTGSMPDLYTYQNADQVNYLFEKIIENKGVKLGYFFVVVKPKRYKSEALYPELFKQVQDLNIDLNTNYAYAVYINGRIVNKLNDYDFPTQISSKALTPFEYKKITAPDYTELWYNAGNAKSIIIARQDPGLIEVATLFAYLFFTFLILVVSFHAGSYLLRTDFSKLTLKQLLQANIRSQIHTTIIFVSLFSFVVVGVATISFFISRFNKTNEARLSKTIQLIGNEIESKVKEIRTQLFLDDVLTLYDVGYVNDLEHKITEVSEVYNVDINLFTANGSLKATTQPYIYNKSLLSYQMNPMAFDALHYNKASRFVQTEYIGNLKYISIYIPIFDEEGHAFGYINIPYLNSQIELTQEISNFIATLINLNAFVFLLAGAIAFLLTERIVSAFKAIADKMQQVNLSQHNEVITWHRNDEIAPLVNEYNAMVQKLEQSAVALARSEREGAWREMARQVAHEIKNPLTPMKLSIQYLLRAIDADAANSKELSKKVATTLVEQIDQLAKIAGDFSQFANINNVKLDTFDIADVLSSVIALYHHSEGVTIHYQHALASLVTADKTQLNRLFTNLIKNAIEAVGDENETRKPIITIVQQQQAKTVVISITDNGKGIPEAMQSRIFTPNFTTKTSGTGLGLAICKGIVENINGTIEFSTEANVGTTFTVSLPLANV</sequence>
<keyword evidence="9" id="KW-0902">Two-component regulatory system</keyword>
<dbReference type="Proteomes" id="UP001595906">
    <property type="component" value="Unassembled WGS sequence"/>
</dbReference>
<evidence type="ECO:0000256" key="10">
    <source>
        <dbReference type="SAM" id="Phobius"/>
    </source>
</evidence>
<feature type="transmembrane region" description="Helical" evidence="10">
    <location>
        <begin position="327"/>
        <end position="346"/>
    </location>
</feature>
<evidence type="ECO:0000256" key="8">
    <source>
        <dbReference type="ARBA" id="ARBA00022840"/>
    </source>
</evidence>
<evidence type="ECO:0000256" key="9">
    <source>
        <dbReference type="ARBA" id="ARBA00023012"/>
    </source>
</evidence>
<dbReference type="GO" id="GO:0005524">
    <property type="term" value="F:ATP binding"/>
    <property type="evidence" value="ECO:0007669"/>
    <property type="project" value="UniProtKB-KW"/>
</dbReference>
<feature type="transmembrane region" description="Helical" evidence="10">
    <location>
        <begin position="425"/>
        <end position="443"/>
    </location>
</feature>
<feature type="transmembrane region" description="Helical" evidence="10">
    <location>
        <begin position="210"/>
        <end position="232"/>
    </location>
</feature>
<evidence type="ECO:0000256" key="4">
    <source>
        <dbReference type="ARBA" id="ARBA00022553"/>
    </source>
</evidence>
<dbReference type="InterPro" id="IPR003594">
    <property type="entry name" value="HATPase_dom"/>
</dbReference>
<feature type="transmembrane region" description="Helical" evidence="10">
    <location>
        <begin position="244"/>
        <end position="268"/>
    </location>
</feature>
<dbReference type="SUPFAM" id="SSF55874">
    <property type="entry name" value="ATPase domain of HSP90 chaperone/DNA topoisomerase II/histidine kinase"/>
    <property type="match status" value="1"/>
</dbReference>
<dbReference type="Pfam" id="PF00512">
    <property type="entry name" value="HisKA"/>
    <property type="match status" value="1"/>
</dbReference>
<dbReference type="PROSITE" id="PS50885">
    <property type="entry name" value="HAMP"/>
    <property type="match status" value="1"/>
</dbReference>
<dbReference type="InterPro" id="IPR005467">
    <property type="entry name" value="His_kinase_dom"/>
</dbReference>
<dbReference type="CDD" id="cd00082">
    <property type="entry name" value="HisKA"/>
    <property type="match status" value="1"/>
</dbReference>
<organism evidence="13 14">
    <name type="scientific">Parasediminibacterium paludis</name>
    <dbReference type="NCBI Taxonomy" id="908966"/>
    <lineage>
        <taxon>Bacteria</taxon>
        <taxon>Pseudomonadati</taxon>
        <taxon>Bacteroidota</taxon>
        <taxon>Chitinophagia</taxon>
        <taxon>Chitinophagales</taxon>
        <taxon>Chitinophagaceae</taxon>
        <taxon>Parasediminibacterium</taxon>
    </lineage>
</organism>
<dbReference type="EC" id="2.7.13.3" evidence="3"/>
<name>A0ABV8PZX9_9BACT</name>
<feature type="transmembrane region" description="Helical" evidence="10">
    <location>
        <begin position="366"/>
        <end position="386"/>
    </location>
</feature>
<dbReference type="InterPro" id="IPR036097">
    <property type="entry name" value="HisK_dim/P_sf"/>
</dbReference>
<evidence type="ECO:0000313" key="13">
    <source>
        <dbReference type="EMBL" id="MFC4232390.1"/>
    </source>
</evidence>
<keyword evidence="10" id="KW-1133">Transmembrane helix</keyword>
<feature type="transmembrane region" description="Helical" evidence="10">
    <location>
        <begin position="288"/>
        <end position="306"/>
    </location>
</feature>
<dbReference type="InterPro" id="IPR003660">
    <property type="entry name" value="HAMP_dom"/>
</dbReference>
<dbReference type="PANTHER" id="PTHR43065:SF10">
    <property type="entry name" value="PEROXIDE STRESS-ACTIVATED HISTIDINE KINASE MAK3"/>
    <property type="match status" value="1"/>
</dbReference>
<keyword evidence="5" id="KW-0808">Transferase</keyword>
<feature type="transmembrane region" description="Helical" evidence="10">
    <location>
        <begin position="718"/>
        <end position="740"/>
    </location>
</feature>
<keyword evidence="6" id="KW-0547">Nucleotide-binding</keyword>
<keyword evidence="7" id="KW-0418">Kinase</keyword>
<feature type="transmembrane region" description="Helical" evidence="10">
    <location>
        <begin position="15"/>
        <end position="35"/>
    </location>
</feature>
<dbReference type="PROSITE" id="PS50109">
    <property type="entry name" value="HIS_KIN"/>
    <property type="match status" value="1"/>
</dbReference>
<feature type="transmembrane region" description="Helical" evidence="10">
    <location>
        <begin position="940"/>
        <end position="962"/>
    </location>
</feature>
<evidence type="ECO:0000259" key="12">
    <source>
        <dbReference type="PROSITE" id="PS50885"/>
    </source>
</evidence>
<accession>A0ABV8PZX9</accession>
<feature type="transmembrane region" description="Helical" evidence="10">
    <location>
        <begin position="455"/>
        <end position="475"/>
    </location>
</feature>
<gene>
    <name evidence="13" type="ORF">ACFOW1_10840</name>
</gene>
<feature type="transmembrane region" description="Helical" evidence="10">
    <location>
        <begin position="398"/>
        <end position="419"/>
    </location>
</feature>
<feature type="transmembrane region" description="Helical" evidence="10">
    <location>
        <begin position="761"/>
        <end position="785"/>
    </location>
</feature>
<dbReference type="InterPro" id="IPR003661">
    <property type="entry name" value="HisK_dim/P_dom"/>
</dbReference>
<dbReference type="SMART" id="SM00388">
    <property type="entry name" value="HisKA"/>
    <property type="match status" value="1"/>
</dbReference>
<dbReference type="InterPro" id="IPR036890">
    <property type="entry name" value="HATPase_C_sf"/>
</dbReference>
<dbReference type="RefSeq" id="WP_379014223.1">
    <property type="nucleotide sequence ID" value="NZ_JBHSDC010000022.1"/>
</dbReference>
<evidence type="ECO:0000256" key="5">
    <source>
        <dbReference type="ARBA" id="ARBA00022679"/>
    </source>
</evidence>
<feature type="domain" description="Histidine kinase" evidence="11">
    <location>
        <begin position="1033"/>
        <end position="1246"/>
    </location>
</feature>
<reference evidence="14" key="1">
    <citation type="journal article" date="2019" name="Int. J. Syst. Evol. Microbiol.">
        <title>The Global Catalogue of Microorganisms (GCM) 10K type strain sequencing project: providing services to taxonomists for standard genome sequencing and annotation.</title>
        <authorList>
            <consortium name="The Broad Institute Genomics Platform"/>
            <consortium name="The Broad Institute Genome Sequencing Center for Infectious Disease"/>
            <person name="Wu L."/>
            <person name="Ma J."/>
        </authorList>
    </citation>
    <scope>NUCLEOTIDE SEQUENCE [LARGE SCALE GENOMIC DNA]</scope>
    <source>
        <strain evidence="14">CECT 8010</strain>
    </source>
</reference>
<dbReference type="PRINTS" id="PR00344">
    <property type="entry name" value="BCTRLSENSOR"/>
</dbReference>
<dbReference type="EMBL" id="JBHSDC010000022">
    <property type="protein sequence ID" value="MFC4232390.1"/>
    <property type="molecule type" value="Genomic_DNA"/>
</dbReference>
<protein>
    <recommendedName>
        <fullName evidence="3">histidine kinase</fullName>
        <ecNumber evidence="3">2.7.13.3</ecNumber>
    </recommendedName>
</protein>
<evidence type="ECO:0000259" key="11">
    <source>
        <dbReference type="PROSITE" id="PS50109"/>
    </source>
</evidence>
<keyword evidence="4" id="KW-0597">Phosphoprotein</keyword>
<dbReference type="PANTHER" id="PTHR43065">
    <property type="entry name" value="SENSOR HISTIDINE KINASE"/>
    <property type="match status" value="1"/>
</dbReference>
<comment type="subcellular location">
    <subcellularLocation>
        <location evidence="2">Membrane</location>
    </subcellularLocation>
</comment>
<keyword evidence="10" id="KW-0472">Membrane</keyword>
<keyword evidence="14" id="KW-1185">Reference proteome</keyword>
<dbReference type="Gene3D" id="6.10.340.10">
    <property type="match status" value="1"/>
</dbReference>
<evidence type="ECO:0000256" key="6">
    <source>
        <dbReference type="ARBA" id="ARBA00022741"/>
    </source>
</evidence>
<dbReference type="CDD" id="cd00075">
    <property type="entry name" value="HATPase"/>
    <property type="match status" value="1"/>
</dbReference>
<evidence type="ECO:0000256" key="7">
    <source>
        <dbReference type="ARBA" id="ARBA00022777"/>
    </source>
</evidence>
<proteinExistence type="predicted"/>
<keyword evidence="10" id="KW-0812">Transmembrane</keyword>
<dbReference type="SMART" id="SM00387">
    <property type="entry name" value="HATPase_c"/>
    <property type="match status" value="1"/>
</dbReference>
<dbReference type="InterPro" id="IPR004358">
    <property type="entry name" value="Sig_transdc_His_kin-like_C"/>
</dbReference>
<comment type="catalytic activity">
    <reaction evidence="1">
        <text>ATP + protein L-histidine = ADP + protein N-phospho-L-histidine.</text>
        <dbReference type="EC" id="2.7.13.3"/>
    </reaction>
</comment>
<evidence type="ECO:0000256" key="2">
    <source>
        <dbReference type="ARBA" id="ARBA00004370"/>
    </source>
</evidence>
<feature type="domain" description="HAMP" evidence="12">
    <location>
        <begin position="964"/>
        <end position="1016"/>
    </location>
</feature>
<dbReference type="Pfam" id="PF02518">
    <property type="entry name" value="HATPase_c"/>
    <property type="match status" value="1"/>
</dbReference>
<dbReference type="Gene3D" id="3.30.565.10">
    <property type="entry name" value="Histidine kinase-like ATPase, C-terminal domain"/>
    <property type="match status" value="1"/>
</dbReference>
<comment type="caution">
    <text evidence="13">The sequence shown here is derived from an EMBL/GenBank/DDBJ whole genome shotgun (WGS) entry which is preliminary data.</text>
</comment>
<evidence type="ECO:0000313" key="14">
    <source>
        <dbReference type="Proteomes" id="UP001595906"/>
    </source>
</evidence>
<evidence type="ECO:0000256" key="1">
    <source>
        <dbReference type="ARBA" id="ARBA00000085"/>
    </source>
</evidence>
<dbReference type="Gene3D" id="1.10.287.130">
    <property type="match status" value="1"/>
</dbReference>
<dbReference type="SUPFAM" id="SSF47384">
    <property type="entry name" value="Homodimeric domain of signal transducing histidine kinase"/>
    <property type="match status" value="1"/>
</dbReference>
<keyword evidence="8 13" id="KW-0067">ATP-binding</keyword>